<name>A0A917MLP3_9HYPH</name>
<organism evidence="3 4">
    <name type="scientific">Alsobacter metallidurans</name>
    <dbReference type="NCBI Taxonomy" id="340221"/>
    <lineage>
        <taxon>Bacteria</taxon>
        <taxon>Pseudomonadati</taxon>
        <taxon>Pseudomonadota</taxon>
        <taxon>Alphaproteobacteria</taxon>
        <taxon>Hyphomicrobiales</taxon>
        <taxon>Alsobacteraceae</taxon>
        <taxon>Alsobacter</taxon>
    </lineage>
</organism>
<proteinExistence type="predicted"/>
<reference evidence="3" key="1">
    <citation type="journal article" date="2014" name="Int. J. Syst. Evol. Microbiol.">
        <title>Complete genome sequence of Corynebacterium casei LMG S-19264T (=DSM 44701T), isolated from a smear-ripened cheese.</title>
        <authorList>
            <consortium name="US DOE Joint Genome Institute (JGI-PGF)"/>
            <person name="Walter F."/>
            <person name="Albersmeier A."/>
            <person name="Kalinowski J."/>
            <person name="Ruckert C."/>
        </authorList>
    </citation>
    <scope>NUCLEOTIDE SEQUENCE</scope>
    <source>
        <strain evidence="3">CGMCC 1.12214</strain>
    </source>
</reference>
<accession>A0A917MLP3</accession>
<evidence type="ECO:0000313" key="4">
    <source>
        <dbReference type="Proteomes" id="UP000603912"/>
    </source>
</evidence>
<feature type="signal peptide" evidence="2">
    <location>
        <begin position="1"/>
        <end position="20"/>
    </location>
</feature>
<evidence type="ECO:0000256" key="2">
    <source>
        <dbReference type="SAM" id="SignalP"/>
    </source>
</evidence>
<feature type="chain" id="PRO_5037894608" description="Lipoprotein" evidence="2">
    <location>
        <begin position="21"/>
        <end position="217"/>
    </location>
</feature>
<dbReference type="EMBL" id="BMES01000003">
    <property type="protein sequence ID" value="GGH31270.1"/>
    <property type="molecule type" value="Genomic_DNA"/>
</dbReference>
<dbReference type="Proteomes" id="UP000603912">
    <property type="component" value="Unassembled WGS sequence"/>
</dbReference>
<evidence type="ECO:0008006" key="5">
    <source>
        <dbReference type="Google" id="ProtNLM"/>
    </source>
</evidence>
<protein>
    <recommendedName>
        <fullName evidence="5">Lipoprotein</fullName>
    </recommendedName>
</protein>
<keyword evidence="2" id="KW-0732">Signal</keyword>
<evidence type="ECO:0000256" key="1">
    <source>
        <dbReference type="SAM" id="MobiDB-lite"/>
    </source>
</evidence>
<evidence type="ECO:0000313" key="3">
    <source>
        <dbReference type="EMBL" id="GGH31270.1"/>
    </source>
</evidence>
<reference evidence="3" key="2">
    <citation type="submission" date="2020-09" db="EMBL/GenBank/DDBJ databases">
        <authorList>
            <person name="Sun Q."/>
            <person name="Zhou Y."/>
        </authorList>
    </citation>
    <scope>NUCLEOTIDE SEQUENCE</scope>
    <source>
        <strain evidence="3">CGMCC 1.12214</strain>
    </source>
</reference>
<comment type="caution">
    <text evidence="3">The sequence shown here is derived from an EMBL/GenBank/DDBJ whole genome shotgun (WGS) entry which is preliminary data.</text>
</comment>
<sequence length="217" mass="23720">MILGSFFSRIVLPFSFAALAAGCQVDDKITASQLMATDKGVVVFYAAFADQECSIIDLKLAKQEPDSKGWVLNHGLHHEQRVFTKDTAGVNPLPAGEWGIVEFECSGYRQKTRLTAKQLSWAFRHVVYERPIATFSVQPGEVVNIGMLKAIRAGGVGISQVAEIPDGVLREFRERFPTLNERMTTRLMSKPELPTLPGAPLAAQPLRSPAAPAGQVQ</sequence>
<gene>
    <name evidence="3" type="ORF">GCM10007036_42370</name>
</gene>
<dbReference type="RefSeq" id="WP_188519812.1">
    <property type="nucleotide sequence ID" value="NZ_BMES01000003.1"/>
</dbReference>
<keyword evidence="4" id="KW-1185">Reference proteome</keyword>
<dbReference type="AlphaFoldDB" id="A0A917MLP3"/>
<feature type="region of interest" description="Disordered" evidence="1">
    <location>
        <begin position="190"/>
        <end position="217"/>
    </location>
</feature>